<comment type="catalytic activity">
    <reaction evidence="21">
        <text>resolvin E1 + NAD(+) = 18-oxo-resolvin E1 + NADH + H(+)</text>
        <dbReference type="Rhea" id="RHEA:49244"/>
        <dbReference type="ChEBI" id="CHEBI:15378"/>
        <dbReference type="ChEBI" id="CHEBI:57540"/>
        <dbReference type="ChEBI" id="CHEBI:57945"/>
        <dbReference type="ChEBI" id="CHEBI:91000"/>
        <dbReference type="ChEBI" id="CHEBI:91001"/>
    </reaction>
    <physiologicalReaction direction="left-to-right" evidence="21">
        <dbReference type="Rhea" id="RHEA:49245"/>
    </physiologicalReaction>
</comment>
<dbReference type="EMBL" id="BPLR01008982">
    <property type="protein sequence ID" value="GIY28773.1"/>
    <property type="molecule type" value="Genomic_DNA"/>
</dbReference>
<evidence type="ECO:0000256" key="4">
    <source>
        <dbReference type="ARBA" id="ARBA00039060"/>
    </source>
</evidence>
<evidence type="ECO:0000256" key="18">
    <source>
        <dbReference type="ARBA" id="ARBA00048739"/>
    </source>
</evidence>
<evidence type="ECO:0000256" key="19">
    <source>
        <dbReference type="ARBA" id="ARBA00048921"/>
    </source>
</evidence>
<comment type="catalytic activity">
    <reaction evidence="15">
        <text>resolvin D2 + NAD(+) = 7-oxoresolvin D2 + NADH + H(+)</text>
        <dbReference type="Rhea" id="RHEA:53584"/>
        <dbReference type="ChEBI" id="CHEBI:15378"/>
        <dbReference type="ChEBI" id="CHEBI:57540"/>
        <dbReference type="ChEBI" id="CHEBI:57945"/>
        <dbReference type="ChEBI" id="CHEBI:133367"/>
        <dbReference type="ChEBI" id="CHEBI:137497"/>
    </reaction>
    <physiologicalReaction direction="left-to-right" evidence="15">
        <dbReference type="Rhea" id="RHEA:53585"/>
    </physiologicalReaction>
</comment>
<dbReference type="GO" id="GO:0016404">
    <property type="term" value="F:15-hydroxyprostaglandin dehydrogenase (NAD+) activity"/>
    <property type="evidence" value="ECO:0007669"/>
    <property type="project" value="UniProtKB-EC"/>
</dbReference>
<comment type="catalytic activity">
    <reaction evidence="19">
        <text>resolvin D2 + NAD(+) = 16-oxoresolvin D2 + NADH + H(+)</text>
        <dbReference type="Rhea" id="RHEA:53588"/>
        <dbReference type="ChEBI" id="CHEBI:15378"/>
        <dbReference type="ChEBI" id="CHEBI:57540"/>
        <dbReference type="ChEBI" id="CHEBI:57945"/>
        <dbReference type="ChEBI" id="CHEBI:133367"/>
        <dbReference type="ChEBI" id="CHEBI:137498"/>
    </reaction>
    <physiologicalReaction direction="left-to-right" evidence="19">
        <dbReference type="Rhea" id="RHEA:53589"/>
    </physiologicalReaction>
</comment>
<protein>
    <recommendedName>
        <fullName evidence="5">15-hydroxyprostaglandin dehydrogenase [NAD(+)]</fullName>
        <ecNumber evidence="3">1.1.1.141</ecNumber>
        <ecNumber evidence="4">1.1.1.232</ecNumber>
    </recommendedName>
    <alternativeName>
        <fullName evidence="7">Eicosanoid/docosanoid dehydrogenase [NAD(+)]</fullName>
    </alternativeName>
    <alternativeName>
        <fullName evidence="6">Prostaglandin dehydrogenase 1</fullName>
    </alternativeName>
</protein>
<accession>A0AAV4SA16</accession>
<comment type="catalytic activity">
    <reaction evidence="20">
        <text>(15S)-hydroxy-(5Z,8Z,11Z,13E)-eicosatetraenoate + NAD(+) = 15-oxo-(5Z,8Z,11Z,13E)-eicosatetraenoate + NADH + H(+)</text>
        <dbReference type="Rhea" id="RHEA:23260"/>
        <dbReference type="ChEBI" id="CHEBI:15378"/>
        <dbReference type="ChEBI" id="CHEBI:57409"/>
        <dbReference type="ChEBI" id="CHEBI:57410"/>
        <dbReference type="ChEBI" id="CHEBI:57540"/>
        <dbReference type="ChEBI" id="CHEBI:57945"/>
        <dbReference type="EC" id="1.1.1.232"/>
    </reaction>
    <physiologicalReaction direction="left-to-right" evidence="20">
        <dbReference type="Rhea" id="RHEA:23261"/>
    </physiologicalReaction>
</comment>
<keyword evidence="24" id="KW-1185">Reference proteome</keyword>
<evidence type="ECO:0000313" key="24">
    <source>
        <dbReference type="Proteomes" id="UP001054945"/>
    </source>
</evidence>
<evidence type="ECO:0000256" key="8">
    <source>
        <dbReference type="ARBA" id="ARBA00045705"/>
    </source>
</evidence>
<evidence type="ECO:0000313" key="23">
    <source>
        <dbReference type="EMBL" id="GIY28773.1"/>
    </source>
</evidence>
<dbReference type="PANTHER" id="PTHR44229">
    <property type="entry name" value="15-HYDROXYPROSTAGLANDIN DEHYDROGENASE [NAD(+)]"/>
    <property type="match status" value="1"/>
</dbReference>
<keyword evidence="2" id="KW-0560">Oxidoreductase</keyword>
<organism evidence="23 24">
    <name type="scientific">Caerostris extrusa</name>
    <name type="common">Bark spider</name>
    <name type="synonym">Caerostris bankana</name>
    <dbReference type="NCBI Taxonomy" id="172846"/>
    <lineage>
        <taxon>Eukaryota</taxon>
        <taxon>Metazoa</taxon>
        <taxon>Ecdysozoa</taxon>
        <taxon>Arthropoda</taxon>
        <taxon>Chelicerata</taxon>
        <taxon>Arachnida</taxon>
        <taxon>Araneae</taxon>
        <taxon>Araneomorphae</taxon>
        <taxon>Entelegynae</taxon>
        <taxon>Araneoidea</taxon>
        <taxon>Araneidae</taxon>
        <taxon>Caerostris</taxon>
    </lineage>
</organism>
<dbReference type="FunFam" id="3.40.50.720:FF:000149">
    <property type="entry name" value="15-hydroxyprostaglandin dehydrogenase [NAD(+)]"/>
    <property type="match status" value="1"/>
</dbReference>
<gene>
    <name evidence="23" type="primary">Hpgd</name>
    <name evidence="23" type="ORF">CEXT_284921</name>
</gene>
<comment type="catalytic activity">
    <reaction evidence="16">
        <text>lipoxin A4 + NAD(+) = 15-oxo-(5S,6R)-dihydroxy-(7E,9E,11Z,13E)-eicosatetraenoate + NADH + H(+)</text>
        <dbReference type="Rhea" id="RHEA:41572"/>
        <dbReference type="ChEBI" id="CHEBI:15378"/>
        <dbReference type="ChEBI" id="CHEBI:57540"/>
        <dbReference type="ChEBI" id="CHEBI:57945"/>
        <dbReference type="ChEBI" id="CHEBI:67026"/>
        <dbReference type="ChEBI" id="CHEBI:78311"/>
    </reaction>
    <physiologicalReaction direction="left-to-right" evidence="16">
        <dbReference type="Rhea" id="RHEA:41573"/>
    </physiologicalReaction>
</comment>
<name>A0AAV4SA16_CAEEX</name>
<dbReference type="Pfam" id="PF00106">
    <property type="entry name" value="adh_short"/>
    <property type="match status" value="1"/>
</dbReference>
<comment type="similarity">
    <text evidence="1 22">Belongs to the short-chain dehydrogenases/reductases (SDR) family.</text>
</comment>
<comment type="catalytic activity">
    <reaction evidence="10">
        <text>resolvin D1 + NAD(+) = 8-oxoresolvin D1 + NADH + H(+)</text>
        <dbReference type="Rhea" id="RHEA:50124"/>
        <dbReference type="ChEBI" id="CHEBI:15378"/>
        <dbReference type="ChEBI" id="CHEBI:57540"/>
        <dbReference type="ChEBI" id="CHEBI:57945"/>
        <dbReference type="ChEBI" id="CHEBI:132079"/>
        <dbReference type="ChEBI" id="CHEBI:132080"/>
    </reaction>
    <physiologicalReaction direction="left-to-right" evidence="10">
        <dbReference type="Rhea" id="RHEA:50125"/>
    </physiologicalReaction>
</comment>
<comment type="catalytic activity">
    <reaction evidence="18">
        <text>prostaglandin E2 + NAD(+) = 15-oxoprostaglandin E2 + NADH + H(+)</text>
        <dbReference type="Rhea" id="RHEA:11876"/>
        <dbReference type="ChEBI" id="CHEBI:15378"/>
        <dbReference type="ChEBI" id="CHEBI:57400"/>
        <dbReference type="ChEBI" id="CHEBI:57540"/>
        <dbReference type="ChEBI" id="CHEBI:57945"/>
        <dbReference type="ChEBI" id="CHEBI:606564"/>
        <dbReference type="EC" id="1.1.1.141"/>
    </reaction>
    <physiologicalReaction direction="left-to-right" evidence="18">
        <dbReference type="Rhea" id="RHEA:11877"/>
    </physiologicalReaction>
</comment>
<evidence type="ECO:0000256" key="21">
    <source>
        <dbReference type="ARBA" id="ARBA00049188"/>
    </source>
</evidence>
<sequence>MNFAGKVALVTGGSQGIGRAYTEALLNIGMKVCICDIKEEAALELMQNLPADLKTNIVFQKCDVSSSTDLKNAFDYVISTFGRLDMLINNAGIYSEQNYQKMIEINFIAVVNATKIAFELMNINNGGRGGHIINTASEAGLLPLILGPVYTGTKHAIVGFTKSLGTDYHFKKTGITVNAVCPGPVDTYLFQTFAVKSPDQIEAEKLISSVTPVKPEEVGKALLKLLEDNKNGALLRVDAEGLRYA</sequence>
<evidence type="ECO:0000256" key="3">
    <source>
        <dbReference type="ARBA" id="ARBA00038968"/>
    </source>
</evidence>
<evidence type="ECO:0000256" key="2">
    <source>
        <dbReference type="ARBA" id="ARBA00023002"/>
    </source>
</evidence>
<comment type="function">
    <text evidence="8">Catalyzes the NAD-dependent dehydrogenation (oxidation) of a broad array of hydroxylated polyunsaturated fatty acids (mainly eicosanoids and docosanoids, including prostaglandins, lipoxins and resolvins), yielding their corresponding keto (oxo) metabolites. Decreases the levels of the pro-proliferative prostaglandins such as prostaglandin E2 (whose activity is increased in cancer because of an increase in the expression of cyclooxygenase 2) and generates oxo-fatty acid products that can profoundly influence cell function by abrogating pro-inflammatory cytokine expression. Converts resolvins E1, D1 and D2 to their oxo products, which represents a mode of resolvin inactivation. Resolvin E1 plays important roles during the resolution phase of acute inflammation, while resolvins D1 and D2 have a unique role in obesity-induced adipose inflammation.</text>
</comment>
<dbReference type="Proteomes" id="UP001054945">
    <property type="component" value="Unassembled WGS sequence"/>
</dbReference>
<dbReference type="InterPro" id="IPR036291">
    <property type="entry name" value="NAD(P)-bd_dom_sf"/>
</dbReference>
<dbReference type="EC" id="1.1.1.141" evidence="3"/>
<dbReference type="EC" id="1.1.1.232" evidence="4"/>
<comment type="caution">
    <text evidence="23">The sequence shown here is derived from an EMBL/GenBank/DDBJ whole genome shotgun (WGS) entry which is preliminary data.</text>
</comment>
<evidence type="ECO:0000256" key="11">
    <source>
        <dbReference type="ARBA" id="ARBA00048008"/>
    </source>
</evidence>
<evidence type="ECO:0000256" key="1">
    <source>
        <dbReference type="ARBA" id="ARBA00006484"/>
    </source>
</evidence>
<dbReference type="GO" id="GO:0047034">
    <property type="term" value="F:15-hydroxyicosatetraenoate dehydrogenase activity"/>
    <property type="evidence" value="ECO:0007669"/>
    <property type="project" value="UniProtKB-EC"/>
</dbReference>
<dbReference type="PRINTS" id="PR00081">
    <property type="entry name" value="GDHRDH"/>
</dbReference>
<evidence type="ECO:0000256" key="14">
    <source>
        <dbReference type="ARBA" id="ARBA00048170"/>
    </source>
</evidence>
<dbReference type="PANTHER" id="PTHR44229:SF4">
    <property type="entry name" value="15-HYDROXYPROSTAGLANDIN DEHYDROGENASE [NAD(+)]"/>
    <property type="match status" value="1"/>
</dbReference>
<evidence type="ECO:0000256" key="15">
    <source>
        <dbReference type="ARBA" id="ARBA00048393"/>
    </source>
</evidence>
<comment type="catalytic activity">
    <reaction evidence="12">
        <text>15-oxo-(5S,6R)-dihydroxy-(7E,9E,11Z)-eicosatrienoate + NADH + H(+) = (5S,6R,15S)-trihydroxy-(7E,9E,11Z)-eicosatrienoate + NAD(+)</text>
        <dbReference type="Rhea" id="RHEA:41596"/>
        <dbReference type="ChEBI" id="CHEBI:15378"/>
        <dbReference type="ChEBI" id="CHEBI:57540"/>
        <dbReference type="ChEBI" id="CHEBI:57945"/>
        <dbReference type="ChEBI" id="CHEBI:78325"/>
        <dbReference type="ChEBI" id="CHEBI:78329"/>
    </reaction>
    <physiologicalReaction direction="left-to-right" evidence="12">
        <dbReference type="Rhea" id="RHEA:41597"/>
    </physiologicalReaction>
</comment>
<evidence type="ECO:0000256" key="10">
    <source>
        <dbReference type="ARBA" id="ARBA00047672"/>
    </source>
</evidence>
<dbReference type="PRINTS" id="PR00080">
    <property type="entry name" value="SDRFAMILY"/>
</dbReference>
<evidence type="ECO:0000256" key="7">
    <source>
        <dbReference type="ARBA" id="ARBA00042026"/>
    </source>
</evidence>
<dbReference type="InterPro" id="IPR002347">
    <property type="entry name" value="SDR_fam"/>
</dbReference>
<dbReference type="Gene3D" id="3.40.50.720">
    <property type="entry name" value="NAD(P)-binding Rossmann-like Domain"/>
    <property type="match status" value="1"/>
</dbReference>
<comment type="catalytic activity">
    <reaction evidence="9">
        <text>prostaglandin E1 + NAD(+) = 15-oxoprostaglandin E1 + NADH + H(+)</text>
        <dbReference type="Rhea" id="RHEA:16477"/>
        <dbReference type="ChEBI" id="CHEBI:15378"/>
        <dbReference type="ChEBI" id="CHEBI:57397"/>
        <dbReference type="ChEBI" id="CHEBI:57401"/>
        <dbReference type="ChEBI" id="CHEBI:57540"/>
        <dbReference type="ChEBI" id="CHEBI:57945"/>
    </reaction>
    <physiologicalReaction direction="left-to-right" evidence="9">
        <dbReference type="Rhea" id="RHEA:16478"/>
    </physiologicalReaction>
</comment>
<dbReference type="AlphaFoldDB" id="A0AAV4SA16"/>
<evidence type="ECO:0000256" key="6">
    <source>
        <dbReference type="ARBA" id="ARBA00041812"/>
    </source>
</evidence>
<evidence type="ECO:0000256" key="20">
    <source>
        <dbReference type="ARBA" id="ARBA00049151"/>
    </source>
</evidence>
<comment type="catalytic activity">
    <reaction evidence="11">
        <text>14-hydroxy-(4Z,7Z,10Z,12E,16Z,19Z)-docosahexaenoate + NAD(+) = 14-oxo-(4Z,7Z,10Z,12E,16Z,19Z)-docosahexaenoate + NADH + H(+)</text>
        <dbReference type="Rhea" id="RHEA:48952"/>
        <dbReference type="ChEBI" id="CHEBI:15378"/>
        <dbReference type="ChEBI" id="CHEBI:57540"/>
        <dbReference type="ChEBI" id="CHEBI:57945"/>
        <dbReference type="ChEBI" id="CHEBI:90866"/>
        <dbReference type="ChEBI" id="CHEBI:90867"/>
    </reaction>
    <physiologicalReaction direction="left-to-right" evidence="11">
        <dbReference type="Rhea" id="RHEA:48953"/>
    </physiologicalReaction>
</comment>
<dbReference type="PROSITE" id="PS00061">
    <property type="entry name" value="ADH_SHORT"/>
    <property type="match status" value="1"/>
</dbReference>
<comment type="catalytic activity">
    <reaction evidence="13">
        <text>(11R)-hydroxy-(5Z,8Z,12E,14Z)-eicosatetraenoate + NAD(+) = 11-oxo-(5Z,8Z,12E,14Z)-eicosatetraenoate + NADH + H(+)</text>
        <dbReference type="Rhea" id="RHEA:48640"/>
        <dbReference type="ChEBI" id="CHEBI:15378"/>
        <dbReference type="ChEBI" id="CHEBI:57540"/>
        <dbReference type="ChEBI" id="CHEBI:57945"/>
        <dbReference type="ChEBI" id="CHEBI:78836"/>
        <dbReference type="ChEBI" id="CHEBI:90697"/>
    </reaction>
    <physiologicalReaction direction="left-to-right" evidence="13">
        <dbReference type="Rhea" id="RHEA:48641"/>
    </physiologicalReaction>
</comment>
<evidence type="ECO:0000256" key="16">
    <source>
        <dbReference type="ARBA" id="ARBA00048535"/>
    </source>
</evidence>
<evidence type="ECO:0000256" key="13">
    <source>
        <dbReference type="ARBA" id="ARBA00048144"/>
    </source>
</evidence>
<reference evidence="23 24" key="1">
    <citation type="submission" date="2021-06" db="EMBL/GenBank/DDBJ databases">
        <title>Caerostris extrusa draft genome.</title>
        <authorList>
            <person name="Kono N."/>
            <person name="Arakawa K."/>
        </authorList>
    </citation>
    <scope>NUCLEOTIDE SEQUENCE [LARGE SCALE GENOMIC DNA]</scope>
</reference>
<evidence type="ECO:0000256" key="12">
    <source>
        <dbReference type="ARBA" id="ARBA00048140"/>
    </source>
</evidence>
<evidence type="ECO:0000256" key="22">
    <source>
        <dbReference type="RuleBase" id="RU000363"/>
    </source>
</evidence>
<proteinExistence type="inferred from homology"/>
<dbReference type="GO" id="GO:0005737">
    <property type="term" value="C:cytoplasm"/>
    <property type="evidence" value="ECO:0007669"/>
    <property type="project" value="TreeGrafter"/>
</dbReference>
<dbReference type="SUPFAM" id="SSF51735">
    <property type="entry name" value="NAD(P)-binding Rossmann-fold domains"/>
    <property type="match status" value="1"/>
</dbReference>
<evidence type="ECO:0000256" key="5">
    <source>
        <dbReference type="ARBA" id="ARBA00040276"/>
    </source>
</evidence>
<comment type="catalytic activity">
    <reaction evidence="14">
        <text>resolvin D1 + NAD(+) = 17-oxoresolvin D1 + NADH + H(+)</text>
        <dbReference type="Rhea" id="RHEA:50128"/>
        <dbReference type="ChEBI" id="CHEBI:15378"/>
        <dbReference type="ChEBI" id="CHEBI:57540"/>
        <dbReference type="ChEBI" id="CHEBI:57945"/>
        <dbReference type="ChEBI" id="CHEBI:132079"/>
        <dbReference type="ChEBI" id="CHEBI:132081"/>
    </reaction>
    <physiologicalReaction direction="left-to-right" evidence="14">
        <dbReference type="Rhea" id="RHEA:50129"/>
    </physiologicalReaction>
</comment>
<comment type="catalytic activity">
    <reaction evidence="17">
        <text>prostaglandin A1 + NAD(+) = 15-oxo-prostaglandin A1 + NADH + H(+)</text>
        <dbReference type="Rhea" id="RHEA:41263"/>
        <dbReference type="ChEBI" id="CHEBI:15378"/>
        <dbReference type="ChEBI" id="CHEBI:57398"/>
        <dbReference type="ChEBI" id="CHEBI:57540"/>
        <dbReference type="ChEBI" id="CHEBI:57945"/>
        <dbReference type="ChEBI" id="CHEBI:85072"/>
    </reaction>
    <physiologicalReaction direction="left-to-right" evidence="17">
        <dbReference type="Rhea" id="RHEA:41264"/>
    </physiologicalReaction>
</comment>
<evidence type="ECO:0000256" key="9">
    <source>
        <dbReference type="ARBA" id="ARBA00047325"/>
    </source>
</evidence>
<dbReference type="InterPro" id="IPR020904">
    <property type="entry name" value="Sc_DH/Rdtase_CS"/>
</dbReference>
<evidence type="ECO:0000256" key="17">
    <source>
        <dbReference type="ARBA" id="ARBA00048611"/>
    </source>
</evidence>